<evidence type="ECO:0000313" key="3">
    <source>
        <dbReference type="Proteomes" id="UP000308444"/>
    </source>
</evidence>
<dbReference type="EMBL" id="SZOH01003919">
    <property type="protein sequence ID" value="TKI88711.1"/>
    <property type="molecule type" value="Genomic_DNA"/>
</dbReference>
<dbReference type="GO" id="GO:0008610">
    <property type="term" value="P:lipid biosynthetic process"/>
    <property type="evidence" value="ECO:0007669"/>
    <property type="project" value="UniProtKB-ARBA"/>
</dbReference>
<accession>A0A9X9A1J4</accession>
<dbReference type="InterPro" id="IPR023213">
    <property type="entry name" value="CAT-like_dom_sf"/>
</dbReference>
<dbReference type="Proteomes" id="UP000308444">
    <property type="component" value="Unassembled WGS sequence"/>
</dbReference>
<feature type="non-terminal residue" evidence="2">
    <location>
        <position position="75"/>
    </location>
</feature>
<dbReference type="GO" id="GO:0003824">
    <property type="term" value="F:catalytic activity"/>
    <property type="evidence" value="ECO:0007669"/>
    <property type="project" value="InterPro"/>
</dbReference>
<feature type="domain" description="Condensation" evidence="1">
    <location>
        <begin position="3"/>
        <end position="74"/>
    </location>
</feature>
<protein>
    <recommendedName>
        <fullName evidence="1">Condensation domain-containing protein</fullName>
    </recommendedName>
</protein>
<proteinExistence type="predicted"/>
<dbReference type="SUPFAM" id="SSF52777">
    <property type="entry name" value="CoA-dependent acyltransferases"/>
    <property type="match status" value="1"/>
</dbReference>
<evidence type="ECO:0000313" key="2">
    <source>
        <dbReference type="EMBL" id="TKI88711.1"/>
    </source>
</evidence>
<dbReference type="Gene3D" id="3.30.559.10">
    <property type="entry name" value="Chloramphenicol acetyltransferase-like domain"/>
    <property type="match status" value="1"/>
</dbReference>
<name>A0A9X9A1J4_BACCE</name>
<dbReference type="AlphaFoldDB" id="A0A9X9A1J4"/>
<sequence length="75" mass="8962">LDIRIEHLYKSDRSTIEELIQEFIRPFQLDRAPLMRVGLMKLEFNQYLLLFDLHHIIADGVSLAKLEKEFIDLYS</sequence>
<feature type="non-terminal residue" evidence="2">
    <location>
        <position position="1"/>
    </location>
</feature>
<gene>
    <name evidence="2" type="ORF">FC695_37175</name>
</gene>
<evidence type="ECO:0000259" key="1">
    <source>
        <dbReference type="Pfam" id="PF00668"/>
    </source>
</evidence>
<dbReference type="Pfam" id="PF00668">
    <property type="entry name" value="Condensation"/>
    <property type="match status" value="1"/>
</dbReference>
<dbReference type="InterPro" id="IPR001242">
    <property type="entry name" value="Condensation_dom"/>
</dbReference>
<reference evidence="2 3" key="1">
    <citation type="journal article" date="2019" name="Environ. Microbiol.">
        <title>An active ?-lactamase is a part of an orchestrated cell wall stress resistance network of Bacillus subtilis and related rhizosphere species.</title>
        <authorList>
            <person name="Bucher T."/>
            <person name="Keren-Paz A."/>
            <person name="Hausser J."/>
            <person name="Olender T."/>
            <person name="Cytryn E."/>
            <person name="Kolodkin-Gal I."/>
        </authorList>
    </citation>
    <scope>NUCLEOTIDE SEQUENCE [LARGE SCALE GENOMIC DNA]</scope>
    <source>
        <strain evidence="2 3">I32</strain>
    </source>
</reference>
<organism evidence="2 3">
    <name type="scientific">Bacillus cereus</name>
    <dbReference type="NCBI Taxonomy" id="1396"/>
    <lineage>
        <taxon>Bacteria</taxon>
        <taxon>Bacillati</taxon>
        <taxon>Bacillota</taxon>
        <taxon>Bacilli</taxon>
        <taxon>Bacillales</taxon>
        <taxon>Bacillaceae</taxon>
        <taxon>Bacillus</taxon>
        <taxon>Bacillus cereus group</taxon>
    </lineage>
</organism>
<comment type="caution">
    <text evidence="2">The sequence shown here is derived from an EMBL/GenBank/DDBJ whole genome shotgun (WGS) entry which is preliminary data.</text>
</comment>